<gene>
    <name evidence="4" type="ORF">M231_03105</name>
</gene>
<feature type="region of interest" description="Disordered" evidence="2">
    <location>
        <begin position="262"/>
        <end position="310"/>
    </location>
</feature>
<feature type="region of interest" description="Disordered" evidence="2">
    <location>
        <begin position="600"/>
        <end position="702"/>
    </location>
</feature>
<accession>A0A4Q1BNY9</accession>
<feature type="compositionally biased region" description="Polar residues" evidence="2">
    <location>
        <begin position="128"/>
        <end position="139"/>
    </location>
</feature>
<dbReference type="GO" id="GO:0003688">
    <property type="term" value="F:DNA replication origin binding"/>
    <property type="evidence" value="ECO:0007669"/>
    <property type="project" value="TreeGrafter"/>
</dbReference>
<protein>
    <recommendedName>
        <fullName evidence="3">Zinc finger Mcm10/DnaG-type domain-containing protein</fullName>
    </recommendedName>
</protein>
<keyword evidence="5" id="KW-1185">Reference proteome</keyword>
<dbReference type="PANTHER" id="PTHR13454">
    <property type="entry name" value="PROTEIN MCM10 HOMOLOG"/>
    <property type="match status" value="1"/>
</dbReference>
<feature type="compositionally biased region" description="Basic and acidic residues" evidence="2">
    <location>
        <begin position="547"/>
        <end position="564"/>
    </location>
</feature>
<proteinExistence type="inferred from homology"/>
<dbReference type="GO" id="GO:0003697">
    <property type="term" value="F:single-stranded DNA binding"/>
    <property type="evidence" value="ECO:0007669"/>
    <property type="project" value="InterPro"/>
</dbReference>
<feature type="compositionally biased region" description="Basic and acidic residues" evidence="2">
    <location>
        <begin position="286"/>
        <end position="308"/>
    </location>
</feature>
<dbReference type="GO" id="GO:0043596">
    <property type="term" value="C:nuclear replication fork"/>
    <property type="evidence" value="ECO:0007669"/>
    <property type="project" value="TreeGrafter"/>
</dbReference>
<feature type="compositionally biased region" description="Basic and acidic residues" evidence="2">
    <location>
        <begin position="690"/>
        <end position="702"/>
    </location>
</feature>
<dbReference type="InterPro" id="IPR040184">
    <property type="entry name" value="Mcm10"/>
</dbReference>
<dbReference type="Pfam" id="PF09329">
    <property type="entry name" value="zf-primase"/>
    <property type="match status" value="1"/>
</dbReference>
<feature type="compositionally biased region" description="Polar residues" evidence="2">
    <location>
        <begin position="103"/>
        <end position="119"/>
    </location>
</feature>
<dbReference type="EMBL" id="SDIL01000029">
    <property type="protein sequence ID" value="RXK39603.1"/>
    <property type="molecule type" value="Genomic_DNA"/>
</dbReference>
<dbReference type="Proteomes" id="UP000289152">
    <property type="component" value="Unassembled WGS sequence"/>
</dbReference>
<evidence type="ECO:0000313" key="5">
    <source>
        <dbReference type="Proteomes" id="UP000289152"/>
    </source>
</evidence>
<dbReference type="GO" id="GO:0006270">
    <property type="term" value="P:DNA replication initiation"/>
    <property type="evidence" value="ECO:0007669"/>
    <property type="project" value="InterPro"/>
</dbReference>
<dbReference type="OrthoDB" id="202825at2759"/>
<feature type="domain" description="Zinc finger Mcm10/DnaG-type" evidence="3">
    <location>
        <begin position="426"/>
        <end position="471"/>
    </location>
</feature>
<sequence>MDDDTADIDAQIARLEAIKAQRLAKVAAGQRAREKEQAQVLVGTTPTKPKEKLQDALINLPIPPPKPIFHPKPKPLKQNLPDIPRKPIASKMSSSLAALRRGPSSSTLSHNTVSRSSSFAKRPELPSAATSVLSTNPSSLRKDEEDDELEVYKPDGHVDRDGYDMTILENIKLGPGEFGRDPEGEEVWRDLEPNSGIRLSKRILPHSEVQDHIRGRHYLAPSLLYSVIRLSRDGATYDVPVMGDWLTIAVVAERSEIRVSGTKDLDSNDQNLASDDSDMETQAESSKSKARVDGMKDVKSGKGTDLKKGVKKVKKRAPRKYINLRLCSLPPRKKDGTGGDALLQLLLFEADCVVRETDEDGEEYKGYRGGSGGAYEKWCNLAVGSVIAILNPRILRPLRAGTNAPHPLTLPLALNPLGADSITLIGHSRDLGCCSATQRDGNRCTTWVDLRQSHVCEYHVHAAVQRGRAGRAEFTASTSSFALSTNPRLQSSKSTSSRNTKPDYSKRTGLLPSSGPQAAPRRSDNGGGGTTYVVGGGIVRDAPTEGGLRRFGDEHLSEKLGRGRAEKRKRRIQEKEAEEMLNKMIDGQTTGGKYLSVIRTSTQGKRNLSDSKAGGVGRSRVTGAGNSKKRVSEGSKSQRERDEKHGSEESRENKEDREKEEEDMEEERERKKPFSAGAIKLIGFDPTRGNGREGEDLKKRVS</sequence>
<name>A0A4Q1BNY9_TREME</name>
<evidence type="ECO:0000259" key="3">
    <source>
        <dbReference type="Pfam" id="PF09329"/>
    </source>
</evidence>
<feature type="compositionally biased region" description="Gly residues" evidence="2">
    <location>
        <begin position="525"/>
        <end position="538"/>
    </location>
</feature>
<dbReference type="PANTHER" id="PTHR13454:SF11">
    <property type="entry name" value="PROTEIN MCM10 HOMOLOG"/>
    <property type="match status" value="1"/>
</dbReference>
<feature type="region of interest" description="Disordered" evidence="2">
    <location>
        <begin position="63"/>
        <end position="157"/>
    </location>
</feature>
<dbReference type="VEuPathDB" id="FungiDB:TREMEDRAFT_71834"/>
<dbReference type="Gene3D" id="2.40.50.140">
    <property type="entry name" value="Nucleic acid-binding proteins"/>
    <property type="match status" value="2"/>
</dbReference>
<comment type="caution">
    <text evidence="4">The sequence shown here is derived from an EMBL/GenBank/DDBJ whole genome shotgun (WGS) entry which is preliminary data.</text>
</comment>
<organism evidence="4 5">
    <name type="scientific">Tremella mesenterica</name>
    <name type="common">Jelly fungus</name>
    <dbReference type="NCBI Taxonomy" id="5217"/>
    <lineage>
        <taxon>Eukaryota</taxon>
        <taxon>Fungi</taxon>
        <taxon>Dikarya</taxon>
        <taxon>Basidiomycota</taxon>
        <taxon>Agaricomycotina</taxon>
        <taxon>Tremellomycetes</taxon>
        <taxon>Tremellales</taxon>
        <taxon>Tremellaceae</taxon>
        <taxon>Tremella</taxon>
    </lineage>
</organism>
<feature type="region of interest" description="Disordered" evidence="2">
    <location>
        <begin position="28"/>
        <end position="51"/>
    </location>
</feature>
<dbReference type="InterPro" id="IPR015408">
    <property type="entry name" value="Znf_Mcm10/DnaG"/>
</dbReference>
<dbReference type="AlphaFoldDB" id="A0A4Q1BNY9"/>
<feature type="compositionally biased region" description="Polar residues" evidence="2">
    <location>
        <begin position="486"/>
        <end position="499"/>
    </location>
</feature>
<dbReference type="STRING" id="5217.A0A4Q1BNY9"/>
<evidence type="ECO:0000313" key="4">
    <source>
        <dbReference type="EMBL" id="RXK39603.1"/>
    </source>
</evidence>
<evidence type="ECO:0000256" key="1">
    <source>
        <dbReference type="ARBA" id="ARBA00009679"/>
    </source>
</evidence>
<feature type="compositionally biased region" description="Basic and acidic residues" evidence="2">
    <location>
        <begin position="630"/>
        <end position="657"/>
    </location>
</feature>
<comment type="similarity">
    <text evidence="1">Belongs to the MCM10 family.</text>
</comment>
<dbReference type="InParanoid" id="A0A4Q1BNY9"/>
<evidence type="ECO:0000256" key="2">
    <source>
        <dbReference type="SAM" id="MobiDB-lite"/>
    </source>
</evidence>
<dbReference type="InterPro" id="IPR012340">
    <property type="entry name" value="NA-bd_OB-fold"/>
</dbReference>
<feature type="region of interest" description="Disordered" evidence="2">
    <location>
        <begin position="483"/>
        <end position="572"/>
    </location>
</feature>
<reference evidence="4 5" key="1">
    <citation type="submission" date="2016-06" db="EMBL/GenBank/DDBJ databases">
        <title>Evolution of pathogenesis and genome organization in the Tremellales.</title>
        <authorList>
            <person name="Cuomo C."/>
            <person name="Litvintseva A."/>
            <person name="Heitman J."/>
            <person name="Chen Y."/>
            <person name="Sun S."/>
            <person name="Springer D."/>
            <person name="Dromer F."/>
            <person name="Young S."/>
            <person name="Zeng Q."/>
            <person name="Chapman S."/>
            <person name="Gujja S."/>
            <person name="Saif S."/>
            <person name="Birren B."/>
        </authorList>
    </citation>
    <scope>NUCLEOTIDE SEQUENCE [LARGE SCALE GENOMIC DNA]</scope>
    <source>
        <strain evidence="4 5">ATCC 28783</strain>
    </source>
</reference>